<comment type="caution">
    <text evidence="1">The sequence shown here is derived from an EMBL/GenBank/DDBJ whole genome shotgun (WGS) entry which is preliminary data.</text>
</comment>
<evidence type="ECO:0000313" key="1">
    <source>
        <dbReference type="EMBL" id="HHD40302.1"/>
    </source>
</evidence>
<dbReference type="AlphaFoldDB" id="A0A832ILT1"/>
<sequence length="281" mass="33060">MNINTLENKGYFEEFRNDFVTLFDPAIVNRDEINLIEIPEILWFLKTGLHKHLFLPPLLKNRIDISSPITKAFMLDKLIEPFVELSNRDEKGEVYLIGRVSKIYLSTWFFLSEVRRKRPEESLGRFYTVLKKPSFVNIAFRSSTTSPAYGIEEIVFSFEGVSKGGLTIGPRWRYADNLRSLTAFFEFLLNLLNIYRENEKLILIPKSPELEKRLERGFLRFAKDSLITYDEVRFGFPVHSDLLASREEFREELLYRKGVLNLVKEPHEIINERFLLVKLIV</sequence>
<accession>A0A832ILT1</accession>
<protein>
    <submittedName>
        <fullName evidence="1">Uncharacterized protein</fullName>
    </submittedName>
</protein>
<proteinExistence type="predicted"/>
<organism evidence="1">
    <name type="scientific">Fervidobacterium pennivorans</name>
    <dbReference type="NCBI Taxonomy" id="93466"/>
    <lineage>
        <taxon>Bacteria</taxon>
        <taxon>Thermotogati</taxon>
        <taxon>Thermotogota</taxon>
        <taxon>Thermotogae</taxon>
        <taxon>Thermotogales</taxon>
        <taxon>Fervidobacteriaceae</taxon>
        <taxon>Fervidobacterium</taxon>
    </lineage>
</organism>
<name>A0A832ILT1_FERPE</name>
<reference evidence="1" key="1">
    <citation type="journal article" date="2020" name="mSystems">
        <title>Genome- and Community-Level Interaction Insights into Carbon Utilization and Element Cycling Functions of Hydrothermarchaeota in Hydrothermal Sediment.</title>
        <authorList>
            <person name="Zhou Z."/>
            <person name="Liu Y."/>
            <person name="Xu W."/>
            <person name="Pan J."/>
            <person name="Luo Z.H."/>
            <person name="Li M."/>
        </authorList>
    </citation>
    <scope>NUCLEOTIDE SEQUENCE [LARGE SCALE GENOMIC DNA]</scope>
    <source>
        <strain evidence="1">SpSt-101</strain>
    </source>
</reference>
<dbReference type="EMBL" id="DRUO01000184">
    <property type="protein sequence ID" value="HHD40302.1"/>
    <property type="molecule type" value="Genomic_DNA"/>
</dbReference>
<gene>
    <name evidence="1" type="ORF">ENL60_02255</name>
</gene>